<dbReference type="AlphaFoldDB" id="A0A367JGU1"/>
<gene>
    <name evidence="6" type="ORF">CU098_007514</name>
</gene>
<evidence type="ECO:0000256" key="3">
    <source>
        <dbReference type="ARBA" id="ARBA00022833"/>
    </source>
</evidence>
<evidence type="ECO:0000259" key="5">
    <source>
        <dbReference type="SMART" id="SM00249"/>
    </source>
</evidence>
<dbReference type="GO" id="GO:0008270">
    <property type="term" value="F:zinc ion binding"/>
    <property type="evidence" value="ECO:0007669"/>
    <property type="project" value="UniProtKB-KW"/>
</dbReference>
<evidence type="ECO:0000256" key="4">
    <source>
        <dbReference type="SAM" id="MobiDB-lite"/>
    </source>
</evidence>
<dbReference type="OrthoDB" id="5863171at2759"/>
<keyword evidence="3" id="KW-0862">Zinc</keyword>
<dbReference type="Proteomes" id="UP000253551">
    <property type="component" value="Unassembled WGS sequence"/>
</dbReference>
<dbReference type="STRING" id="4846.A0A367JGU1"/>
<proteinExistence type="predicted"/>
<comment type="caution">
    <text evidence="6">The sequence shown here is derived from an EMBL/GenBank/DDBJ whole genome shotgun (WGS) entry which is preliminary data.</text>
</comment>
<feature type="region of interest" description="Disordered" evidence="4">
    <location>
        <begin position="155"/>
        <end position="179"/>
    </location>
</feature>
<feature type="domain" description="Zinc finger PHD-type" evidence="5">
    <location>
        <begin position="342"/>
        <end position="394"/>
    </location>
</feature>
<protein>
    <recommendedName>
        <fullName evidence="5">Zinc finger PHD-type domain-containing protein</fullName>
    </recommendedName>
</protein>
<evidence type="ECO:0000256" key="1">
    <source>
        <dbReference type="ARBA" id="ARBA00022723"/>
    </source>
</evidence>
<organism evidence="6 7">
    <name type="scientific">Rhizopus stolonifer</name>
    <name type="common">Rhizopus nigricans</name>
    <dbReference type="NCBI Taxonomy" id="4846"/>
    <lineage>
        <taxon>Eukaryota</taxon>
        <taxon>Fungi</taxon>
        <taxon>Fungi incertae sedis</taxon>
        <taxon>Mucoromycota</taxon>
        <taxon>Mucoromycotina</taxon>
        <taxon>Mucoromycetes</taxon>
        <taxon>Mucorales</taxon>
        <taxon>Mucorineae</taxon>
        <taxon>Rhizopodaceae</taxon>
        <taxon>Rhizopus</taxon>
    </lineage>
</organism>
<dbReference type="SUPFAM" id="SSF57903">
    <property type="entry name" value="FYVE/PHD zinc finger"/>
    <property type="match status" value="1"/>
</dbReference>
<keyword evidence="7" id="KW-1185">Reference proteome</keyword>
<dbReference type="InterPro" id="IPR013083">
    <property type="entry name" value="Znf_RING/FYVE/PHD"/>
</dbReference>
<sequence>MMNYSRMIKPYPHQELSHSIYRPAYHRIPSTGLSHKESISEMSSPIVVPSMPNTGYDQSYGYMYYKQISYQPIMHVPIHHTLENATITYDTRIEHQKDLVKDVFFSPAMNDREMSPTPSISSTQSDDECSLSPSELLPLEEENLFDFGLEILDKKPSTESNSNKRRWSESVLDQNKRQKLQNPYKRPMLYFEEVSDKEDSDEETYGNTVEFQPFEDDASSVDSWEESEEEYKIYAKKQQKQKKIETIQQEEYSHLPKAEPRPTAQPTLYQKLTKANVDWCRYCGTTEGVNWRPGPWGKRTLCNKHGCDYKGYGFACKLPRLDLTGFTKETIDQRDRPVLQLYCSGCQRKDSWEGNVLVRCEGCPKAYHQKCCANELSDEWVASDEPWFCDESCCENSKRKRIVVELPRKRLPLMCAPSKSNLIESKRHSIPK</sequence>
<keyword evidence="1" id="KW-0479">Metal-binding</keyword>
<dbReference type="EMBL" id="PJQM01003386">
    <property type="protein sequence ID" value="RCH89168.1"/>
    <property type="molecule type" value="Genomic_DNA"/>
</dbReference>
<dbReference type="InterPro" id="IPR011011">
    <property type="entry name" value="Znf_FYVE_PHD"/>
</dbReference>
<evidence type="ECO:0000313" key="6">
    <source>
        <dbReference type="EMBL" id="RCH89168.1"/>
    </source>
</evidence>
<dbReference type="SMART" id="SM00249">
    <property type="entry name" value="PHD"/>
    <property type="match status" value="1"/>
</dbReference>
<feature type="region of interest" description="Disordered" evidence="4">
    <location>
        <begin position="111"/>
        <end position="132"/>
    </location>
</feature>
<keyword evidence="2" id="KW-0863">Zinc-finger</keyword>
<name>A0A367JGU1_RHIST</name>
<reference evidence="6 7" key="1">
    <citation type="journal article" date="2018" name="G3 (Bethesda)">
        <title>Phylogenetic and Phylogenomic Definition of Rhizopus Species.</title>
        <authorList>
            <person name="Gryganskyi A.P."/>
            <person name="Golan J."/>
            <person name="Dolatabadi S."/>
            <person name="Mondo S."/>
            <person name="Robb S."/>
            <person name="Idnurm A."/>
            <person name="Muszewska A."/>
            <person name="Steczkiewicz K."/>
            <person name="Masonjones S."/>
            <person name="Liao H.L."/>
            <person name="Gajdeczka M.T."/>
            <person name="Anike F."/>
            <person name="Vuek A."/>
            <person name="Anishchenko I.M."/>
            <person name="Voigt K."/>
            <person name="de Hoog G.S."/>
            <person name="Smith M.E."/>
            <person name="Heitman J."/>
            <person name="Vilgalys R."/>
            <person name="Stajich J.E."/>
        </authorList>
    </citation>
    <scope>NUCLEOTIDE SEQUENCE [LARGE SCALE GENOMIC DNA]</scope>
    <source>
        <strain evidence="6 7">LSU 92-RS-03</strain>
    </source>
</reference>
<accession>A0A367JGU1</accession>
<dbReference type="Gene3D" id="3.30.40.10">
    <property type="entry name" value="Zinc/RING finger domain, C3HC4 (zinc finger)"/>
    <property type="match status" value="1"/>
</dbReference>
<dbReference type="InterPro" id="IPR001965">
    <property type="entry name" value="Znf_PHD"/>
</dbReference>
<evidence type="ECO:0000256" key="2">
    <source>
        <dbReference type="ARBA" id="ARBA00022771"/>
    </source>
</evidence>
<evidence type="ECO:0000313" key="7">
    <source>
        <dbReference type="Proteomes" id="UP000253551"/>
    </source>
</evidence>